<keyword evidence="3" id="KW-1133">Transmembrane helix</keyword>
<evidence type="ECO:0000313" key="8">
    <source>
        <dbReference type="Proteomes" id="UP000193218"/>
    </source>
</evidence>
<dbReference type="GeneID" id="33555605"/>
<evidence type="ECO:0000256" key="5">
    <source>
        <dbReference type="PROSITE-ProRule" id="PRU00282"/>
    </source>
</evidence>
<keyword evidence="4 5" id="KW-0472">Membrane</keyword>
<dbReference type="AlphaFoldDB" id="A0A1Y1UFY1"/>
<evidence type="ECO:0000256" key="4">
    <source>
        <dbReference type="ARBA" id="ARBA00023136"/>
    </source>
</evidence>
<feature type="repeat" description="Solcar" evidence="5">
    <location>
        <begin position="94"/>
        <end position="185"/>
    </location>
</feature>
<evidence type="ECO:0000313" key="7">
    <source>
        <dbReference type="EMBL" id="ORX36922.1"/>
    </source>
</evidence>
<keyword evidence="6" id="KW-0813">Transport</keyword>
<dbReference type="EMBL" id="NBSH01000007">
    <property type="protein sequence ID" value="ORX36922.1"/>
    <property type="molecule type" value="Genomic_DNA"/>
</dbReference>
<evidence type="ECO:0000256" key="6">
    <source>
        <dbReference type="RuleBase" id="RU000488"/>
    </source>
</evidence>
<dbReference type="Pfam" id="PF00153">
    <property type="entry name" value="Mito_carr"/>
    <property type="match status" value="3"/>
</dbReference>
<organism evidence="7 8">
    <name type="scientific">Kockovaella imperatae</name>
    <dbReference type="NCBI Taxonomy" id="4999"/>
    <lineage>
        <taxon>Eukaryota</taxon>
        <taxon>Fungi</taxon>
        <taxon>Dikarya</taxon>
        <taxon>Basidiomycota</taxon>
        <taxon>Agaricomycotina</taxon>
        <taxon>Tremellomycetes</taxon>
        <taxon>Tremellales</taxon>
        <taxon>Cuniculitremaceae</taxon>
        <taxon>Kockovaella</taxon>
    </lineage>
</organism>
<dbReference type="GO" id="GO:0005739">
    <property type="term" value="C:mitochondrion"/>
    <property type="evidence" value="ECO:0007669"/>
    <property type="project" value="TreeGrafter"/>
</dbReference>
<dbReference type="PROSITE" id="PS50920">
    <property type="entry name" value="SOLCAR"/>
    <property type="match status" value="3"/>
</dbReference>
<dbReference type="RefSeq" id="XP_021870991.1">
    <property type="nucleotide sequence ID" value="XM_022013797.1"/>
</dbReference>
<dbReference type="SUPFAM" id="SSF103506">
    <property type="entry name" value="Mitochondrial carrier"/>
    <property type="match status" value="1"/>
</dbReference>
<evidence type="ECO:0000256" key="2">
    <source>
        <dbReference type="ARBA" id="ARBA00022692"/>
    </source>
</evidence>
<dbReference type="PANTHER" id="PTHR46982">
    <property type="entry name" value="CITRATE/OXOGLUTARATE CARRIER PROTEIN"/>
    <property type="match status" value="1"/>
</dbReference>
<evidence type="ECO:0000256" key="3">
    <source>
        <dbReference type="ARBA" id="ARBA00022989"/>
    </source>
</evidence>
<dbReference type="InterPro" id="IPR023395">
    <property type="entry name" value="MCP_dom_sf"/>
</dbReference>
<feature type="repeat" description="Solcar" evidence="5">
    <location>
        <begin position="5"/>
        <end position="85"/>
    </location>
</feature>
<comment type="similarity">
    <text evidence="6">Belongs to the mitochondrial carrier (TC 2.A.29) family.</text>
</comment>
<dbReference type="InterPro" id="IPR053017">
    <property type="entry name" value="Mito_Cit/Oxoglu_Carrier"/>
</dbReference>
<comment type="subcellular location">
    <subcellularLocation>
        <location evidence="1">Membrane</location>
        <topology evidence="1">Multi-pass membrane protein</topology>
    </subcellularLocation>
</comment>
<keyword evidence="2 5" id="KW-0812">Transmembrane</keyword>
<reference evidence="7 8" key="1">
    <citation type="submission" date="2017-03" db="EMBL/GenBank/DDBJ databases">
        <title>Widespread Adenine N6-methylation of Active Genes in Fungi.</title>
        <authorList>
            <consortium name="DOE Joint Genome Institute"/>
            <person name="Mondo S.J."/>
            <person name="Dannebaum R.O."/>
            <person name="Kuo R.C."/>
            <person name="Louie K.B."/>
            <person name="Bewick A.J."/>
            <person name="Labutti K."/>
            <person name="Haridas S."/>
            <person name="Kuo A."/>
            <person name="Salamov A."/>
            <person name="Ahrendt S.R."/>
            <person name="Lau R."/>
            <person name="Bowen B.P."/>
            <person name="Lipzen A."/>
            <person name="Sullivan W."/>
            <person name="Andreopoulos W.B."/>
            <person name="Clum A."/>
            <person name="Lindquist E."/>
            <person name="Daum C."/>
            <person name="Northen T.R."/>
            <person name="Ramamoorthy G."/>
            <person name="Schmitz R.J."/>
            <person name="Gryganskyi A."/>
            <person name="Culley D."/>
            <person name="Magnuson J."/>
            <person name="James T.Y."/>
            <person name="O'Malley M.A."/>
            <person name="Stajich J.E."/>
            <person name="Spatafora J.W."/>
            <person name="Visel A."/>
            <person name="Grigoriev I.V."/>
        </authorList>
    </citation>
    <scope>NUCLEOTIDE SEQUENCE [LARGE SCALE GENOMIC DNA]</scope>
    <source>
        <strain evidence="7 8">NRRL Y-17943</strain>
    </source>
</reference>
<dbReference type="STRING" id="4999.A0A1Y1UFY1"/>
<accession>A0A1Y1UFY1</accession>
<proteinExistence type="inferred from homology"/>
<name>A0A1Y1UFY1_9TREE</name>
<dbReference type="InParanoid" id="A0A1Y1UFY1"/>
<comment type="caution">
    <text evidence="7">The sequence shown here is derived from an EMBL/GenBank/DDBJ whole genome shotgun (WGS) entry which is preliminary data.</text>
</comment>
<dbReference type="GO" id="GO:0015742">
    <property type="term" value="P:alpha-ketoglutarate transport"/>
    <property type="evidence" value="ECO:0007669"/>
    <property type="project" value="TreeGrafter"/>
</dbReference>
<dbReference type="InterPro" id="IPR018108">
    <property type="entry name" value="MCP_transmembrane"/>
</dbReference>
<dbReference type="OrthoDB" id="10253709at2759"/>
<dbReference type="Proteomes" id="UP000193218">
    <property type="component" value="Unassembled WGS sequence"/>
</dbReference>
<dbReference type="Gene3D" id="1.50.40.10">
    <property type="entry name" value="Mitochondrial carrier domain"/>
    <property type="match status" value="1"/>
</dbReference>
<protein>
    <submittedName>
        <fullName evidence="7">Mitochondrial carrier domain-containing protein</fullName>
    </submittedName>
</protein>
<dbReference type="GO" id="GO:0016020">
    <property type="term" value="C:membrane"/>
    <property type="evidence" value="ECO:0007669"/>
    <property type="project" value="UniProtKB-SubCell"/>
</dbReference>
<evidence type="ECO:0000256" key="1">
    <source>
        <dbReference type="ARBA" id="ARBA00004141"/>
    </source>
</evidence>
<dbReference type="PANTHER" id="PTHR46982:SF1">
    <property type="entry name" value="CITRATE_OXOGLUTARATE CARRIER PROTEIN"/>
    <property type="match status" value="1"/>
</dbReference>
<dbReference type="GO" id="GO:0006843">
    <property type="term" value="P:mitochondrial citrate transmembrane transport"/>
    <property type="evidence" value="ECO:0007669"/>
    <property type="project" value="TreeGrafter"/>
</dbReference>
<dbReference type="GO" id="GO:0005371">
    <property type="term" value="F:tricarboxylate secondary active transmembrane transporter activity"/>
    <property type="evidence" value="ECO:0007669"/>
    <property type="project" value="TreeGrafter"/>
</dbReference>
<gene>
    <name evidence="7" type="ORF">BD324DRAFT_591306</name>
</gene>
<sequence>MAPGSNSLVAGGVLAVAQVSTLGQPFEVLKTHLAANRHDTLRQAISKTWARGGIQGFYQGLLPWGAIEASTKGAILLFSAHIAEDFVLRYFPGQTTLANTAGGMIGGMTQAYAVMGLTTTMKTIEITRSKASGSTNRGPSTLEICKEIYARDGLKGLNKGLNAVALRQMTTWASRMGITRFIEGSIRRISGKSNDSRLGPIQKILASSGGGALSCWNQPFEVLRIEMQSAKPSALRASRNRPTMLQTARYIYQTDGVLAFYRGVMPRMMLAASVTTFMVAGGDWIVGMLPKA</sequence>
<feature type="repeat" description="Solcar" evidence="5">
    <location>
        <begin position="198"/>
        <end position="288"/>
    </location>
</feature>
<keyword evidence="8" id="KW-1185">Reference proteome</keyword>